<feature type="signal peptide" evidence="2">
    <location>
        <begin position="1"/>
        <end position="26"/>
    </location>
</feature>
<keyword evidence="1" id="KW-1133">Transmembrane helix</keyword>
<gene>
    <name evidence="3" type="ORF">ATI61_102739</name>
</gene>
<sequence>MRRANCHLLMGTVALLGVLVSGCASTPDHPGPAGDVSTHESAGMTRGTFSPAVEELDQYVLVIEESASGRVTHSWRPVESVDLSQFRLQSHAERTYGRLVLAVAASRRDCDEENRQCISECMSTPVPRGYGHMTIPGRKKGGKHEYCERRCMRPYIDCKNAQGERVLEFSVAGMAVDWLKQYRQEILVGGVVVIAGVAFVAVASGGGALILVPALWVAAS</sequence>
<evidence type="ECO:0000256" key="1">
    <source>
        <dbReference type="SAM" id="Phobius"/>
    </source>
</evidence>
<organism evidence="3 4">
    <name type="scientific">Archangium gephyra</name>
    <dbReference type="NCBI Taxonomy" id="48"/>
    <lineage>
        <taxon>Bacteria</taxon>
        <taxon>Pseudomonadati</taxon>
        <taxon>Myxococcota</taxon>
        <taxon>Myxococcia</taxon>
        <taxon>Myxococcales</taxon>
        <taxon>Cystobacterineae</taxon>
        <taxon>Archangiaceae</taxon>
        <taxon>Archangium</taxon>
    </lineage>
</organism>
<evidence type="ECO:0000313" key="3">
    <source>
        <dbReference type="EMBL" id="REG36362.1"/>
    </source>
</evidence>
<accession>A0ABX9KAB3</accession>
<dbReference type="Proteomes" id="UP000256345">
    <property type="component" value="Unassembled WGS sequence"/>
</dbReference>
<evidence type="ECO:0000256" key="2">
    <source>
        <dbReference type="SAM" id="SignalP"/>
    </source>
</evidence>
<dbReference type="PROSITE" id="PS51257">
    <property type="entry name" value="PROKAR_LIPOPROTEIN"/>
    <property type="match status" value="1"/>
</dbReference>
<evidence type="ECO:0000313" key="4">
    <source>
        <dbReference type="Proteomes" id="UP000256345"/>
    </source>
</evidence>
<dbReference type="EMBL" id="QUMU01000002">
    <property type="protein sequence ID" value="REG36362.1"/>
    <property type="molecule type" value="Genomic_DNA"/>
</dbReference>
<comment type="caution">
    <text evidence="3">The sequence shown here is derived from an EMBL/GenBank/DDBJ whole genome shotgun (WGS) entry which is preliminary data.</text>
</comment>
<keyword evidence="1" id="KW-0812">Transmembrane</keyword>
<keyword evidence="2" id="KW-0732">Signal</keyword>
<feature type="chain" id="PRO_5046878181" description="Lipoprotein" evidence="2">
    <location>
        <begin position="27"/>
        <end position="220"/>
    </location>
</feature>
<evidence type="ECO:0008006" key="5">
    <source>
        <dbReference type="Google" id="ProtNLM"/>
    </source>
</evidence>
<name>A0ABX9KAB3_9BACT</name>
<protein>
    <recommendedName>
        <fullName evidence="5">Lipoprotein</fullName>
    </recommendedName>
</protein>
<proteinExistence type="predicted"/>
<keyword evidence="4" id="KW-1185">Reference proteome</keyword>
<keyword evidence="1" id="KW-0472">Membrane</keyword>
<feature type="transmembrane region" description="Helical" evidence="1">
    <location>
        <begin position="186"/>
        <end position="219"/>
    </location>
</feature>
<reference evidence="3 4" key="1">
    <citation type="submission" date="2018-08" db="EMBL/GenBank/DDBJ databases">
        <title>Genomic Encyclopedia of Archaeal and Bacterial Type Strains, Phase II (KMG-II): from individual species to whole genera.</title>
        <authorList>
            <person name="Goeker M."/>
        </authorList>
    </citation>
    <scope>NUCLEOTIDE SEQUENCE [LARGE SCALE GENOMIC DNA]</scope>
    <source>
        <strain evidence="3 4">DSM 2261</strain>
    </source>
</reference>